<dbReference type="InterPro" id="IPR043502">
    <property type="entry name" value="DNA/RNA_pol_sf"/>
</dbReference>
<feature type="compositionally biased region" description="Low complexity" evidence="1">
    <location>
        <begin position="1"/>
        <end position="16"/>
    </location>
</feature>
<dbReference type="InterPro" id="IPR013103">
    <property type="entry name" value="RVT_2"/>
</dbReference>
<feature type="compositionally biased region" description="Polar residues" evidence="1">
    <location>
        <begin position="17"/>
        <end position="26"/>
    </location>
</feature>
<feature type="domain" description="Reverse transcriptase Ty1/copia-type" evidence="2">
    <location>
        <begin position="116"/>
        <end position="254"/>
    </location>
</feature>
<dbReference type="PANTHER" id="PTHR11439:SF463">
    <property type="entry name" value="REVERSE TRANSCRIPTASE TY1_COPIA-TYPE DOMAIN-CONTAINING PROTEIN"/>
    <property type="match status" value="1"/>
</dbReference>
<evidence type="ECO:0000259" key="2">
    <source>
        <dbReference type="Pfam" id="PF07727"/>
    </source>
</evidence>
<dbReference type="OrthoDB" id="1922643at2759"/>
<dbReference type="PANTHER" id="PTHR11439">
    <property type="entry name" value="GAG-POL-RELATED RETROTRANSPOSON"/>
    <property type="match status" value="1"/>
</dbReference>
<name>A0A5A7U730_CUCMM</name>
<dbReference type="Proteomes" id="UP000321393">
    <property type="component" value="Unassembled WGS sequence"/>
</dbReference>
<sequence>METPTSTPLSTALSTPKSYHSPLSNDETSDELPSQRFRSMEDIYNSSQFALMVYDPVCYDEVASKEEWQQTMKEEMTAIEKNGTWKMKHKARLVAKGYAQQHDIDFEESFSPIARFETDSEEKVYKLTKALYGLKQAPRAWYSEIDGYFQQNGFKRSTNEPTLYVKKGGKNDFIIVCLYVDDIIYTSSSKSLVAEFKSHMKNKFEMTDLGLLHFFLGFEVYQTDGGTFISQKKYAKDLLKKFGMINYKPETTPMNVNEKLKQNDGAEMADAQRFRSLVGGLIYLTHTCSDISYSIGVISSDWVSSLDDRRSVSANVFTLGSGVITWSPKKQETVALSSLEAEYAVATSAAYQAIWLRRTLTKLQHEKEGATMIFCDNKATISMTKNLTFHSRTKHIDIRFHFIRDLVAKEEVSKISLTLRPPSAKLLPSRLKSKSLHFQPLRPSWRVSTVCLSIFSSPHSKVELQALSTNDPDHGQLHLGLLRSLSSTAIKWPHPI</sequence>
<dbReference type="EMBL" id="SSTE01011259">
    <property type="protein sequence ID" value="KAA0051552.1"/>
    <property type="molecule type" value="Genomic_DNA"/>
</dbReference>
<proteinExistence type="predicted"/>
<dbReference type="CDD" id="cd09272">
    <property type="entry name" value="RNase_HI_RT_Ty1"/>
    <property type="match status" value="1"/>
</dbReference>
<reference evidence="3 4" key="1">
    <citation type="submission" date="2019-08" db="EMBL/GenBank/DDBJ databases">
        <title>Draft genome sequences of two oriental melons (Cucumis melo L. var makuwa).</title>
        <authorList>
            <person name="Kwon S.-Y."/>
        </authorList>
    </citation>
    <scope>NUCLEOTIDE SEQUENCE [LARGE SCALE GENOMIC DNA]</scope>
    <source>
        <strain evidence="4">cv. SW 3</strain>
        <tissue evidence="3">Leaf</tissue>
    </source>
</reference>
<gene>
    <name evidence="3" type="ORF">E6C27_scaffold174G00840</name>
</gene>
<dbReference type="Pfam" id="PF07727">
    <property type="entry name" value="RVT_2"/>
    <property type="match status" value="1"/>
</dbReference>
<evidence type="ECO:0000313" key="3">
    <source>
        <dbReference type="EMBL" id="KAA0051552.1"/>
    </source>
</evidence>
<accession>A0A5A7U730</accession>
<comment type="caution">
    <text evidence="3">The sequence shown here is derived from an EMBL/GenBank/DDBJ whole genome shotgun (WGS) entry which is preliminary data.</text>
</comment>
<evidence type="ECO:0000256" key="1">
    <source>
        <dbReference type="SAM" id="MobiDB-lite"/>
    </source>
</evidence>
<organism evidence="3 4">
    <name type="scientific">Cucumis melo var. makuwa</name>
    <name type="common">Oriental melon</name>
    <dbReference type="NCBI Taxonomy" id="1194695"/>
    <lineage>
        <taxon>Eukaryota</taxon>
        <taxon>Viridiplantae</taxon>
        <taxon>Streptophyta</taxon>
        <taxon>Embryophyta</taxon>
        <taxon>Tracheophyta</taxon>
        <taxon>Spermatophyta</taxon>
        <taxon>Magnoliopsida</taxon>
        <taxon>eudicotyledons</taxon>
        <taxon>Gunneridae</taxon>
        <taxon>Pentapetalae</taxon>
        <taxon>rosids</taxon>
        <taxon>fabids</taxon>
        <taxon>Cucurbitales</taxon>
        <taxon>Cucurbitaceae</taxon>
        <taxon>Benincaseae</taxon>
        <taxon>Cucumis</taxon>
    </lineage>
</organism>
<evidence type="ECO:0000313" key="4">
    <source>
        <dbReference type="Proteomes" id="UP000321393"/>
    </source>
</evidence>
<dbReference type="AlphaFoldDB" id="A0A5A7U730"/>
<protein>
    <submittedName>
        <fullName evidence="3">Gag-pol polyprotein, identical</fullName>
    </submittedName>
</protein>
<feature type="region of interest" description="Disordered" evidence="1">
    <location>
        <begin position="1"/>
        <end position="34"/>
    </location>
</feature>
<dbReference type="SUPFAM" id="SSF56672">
    <property type="entry name" value="DNA/RNA polymerases"/>
    <property type="match status" value="1"/>
</dbReference>